<sequence length="172" mass="19022">MKKTILAVLVAATLGEITMAKEIKATNLNEKNEFVQPFELGELNPYGKFFTGTTYLNTLDDGSSGRKVNIANVTFEPCSRTDWHTHSKGQALVITAGSGIYKSWGKRARIIEPGDIVKINPDEKHFHAGGATTWMAHLSIMDANDNKTVWLEKVSDEEFKNAVAEAIKQPNK</sequence>
<accession>A0A076FCX0</accession>
<dbReference type="EMBL" id="CP009043">
    <property type="protein sequence ID" value="AII15478.1"/>
    <property type="molecule type" value="Genomic_DNA"/>
</dbReference>
<dbReference type="Gene3D" id="2.60.120.10">
    <property type="entry name" value="Jelly Rolls"/>
    <property type="match status" value="1"/>
</dbReference>
<dbReference type="STRING" id="1244531.CIG2463D_1862"/>
<dbReference type="PANTHER" id="PTHR43698:SF1">
    <property type="entry name" value="BLL4564 PROTEIN"/>
    <property type="match status" value="1"/>
</dbReference>
<evidence type="ECO:0000313" key="4">
    <source>
        <dbReference type="Proteomes" id="UP000028486"/>
    </source>
</evidence>
<evidence type="ECO:0000256" key="1">
    <source>
        <dbReference type="ARBA" id="ARBA00023125"/>
    </source>
</evidence>
<evidence type="ECO:0000259" key="2">
    <source>
        <dbReference type="Pfam" id="PF02311"/>
    </source>
</evidence>
<dbReference type="RefSeq" id="WP_051870963.1">
    <property type="nucleotide sequence ID" value="NZ_CP009043.1"/>
</dbReference>
<dbReference type="Pfam" id="PF02311">
    <property type="entry name" value="AraC_binding"/>
    <property type="match status" value="1"/>
</dbReference>
<reference evidence="4" key="1">
    <citation type="journal article" date="2014" name="Genome Announc.">
        <title>Complete Genome Sequence of Campylobacter iguaniorum Strain 1485ET, Isolated from a Bearded Dragon (Pogona vitticeps).</title>
        <authorList>
            <person name="Gilbert M.J."/>
            <person name="Miller W.G."/>
            <person name="Yee E."/>
            <person name="Kik M."/>
            <person name="Wagenaar J.A."/>
            <person name="Duim B."/>
        </authorList>
    </citation>
    <scope>NUCLEOTIDE SEQUENCE [LARGE SCALE GENOMIC DNA]</scope>
    <source>
        <strain evidence="4">1485E</strain>
    </source>
</reference>
<dbReference type="InterPro" id="IPR003313">
    <property type="entry name" value="AraC-bd"/>
</dbReference>
<dbReference type="PANTHER" id="PTHR43698">
    <property type="entry name" value="RIBD C-TERMINAL DOMAIN CONTAINING PROTEIN"/>
    <property type="match status" value="1"/>
</dbReference>
<dbReference type="KEGG" id="caj:CIG1485E_1664"/>
<keyword evidence="4" id="KW-1185">Reference proteome</keyword>
<dbReference type="InterPro" id="IPR011051">
    <property type="entry name" value="RmlC_Cupin_sf"/>
</dbReference>
<keyword evidence="1" id="KW-0238">DNA-binding</keyword>
<evidence type="ECO:0000313" key="3">
    <source>
        <dbReference type="EMBL" id="AII15478.1"/>
    </source>
</evidence>
<dbReference type="eggNOG" id="COG1917">
    <property type="taxonomic scope" value="Bacteria"/>
</dbReference>
<dbReference type="HOGENOM" id="CLU_072993_2_1_7"/>
<dbReference type="InterPro" id="IPR047263">
    <property type="entry name" value="HNL-like_cupin"/>
</dbReference>
<protein>
    <submittedName>
        <fullName evidence="3">Cupin domain-containing protein</fullName>
    </submittedName>
</protein>
<gene>
    <name evidence="3" type="ORF">CIG1485E_1664</name>
</gene>
<dbReference type="GO" id="GO:0006355">
    <property type="term" value="P:regulation of DNA-templated transcription"/>
    <property type="evidence" value="ECO:0007669"/>
    <property type="project" value="InterPro"/>
</dbReference>
<dbReference type="InterPro" id="IPR014710">
    <property type="entry name" value="RmlC-like_jellyroll"/>
</dbReference>
<proteinExistence type="predicted"/>
<feature type="domain" description="AraC-type arabinose-binding/dimerisation" evidence="2">
    <location>
        <begin position="80"/>
        <end position="126"/>
    </location>
</feature>
<organism evidence="3 4">
    <name type="scientific">Campylobacter iguaniorum</name>
    <dbReference type="NCBI Taxonomy" id="1244531"/>
    <lineage>
        <taxon>Bacteria</taxon>
        <taxon>Pseudomonadati</taxon>
        <taxon>Campylobacterota</taxon>
        <taxon>Epsilonproteobacteria</taxon>
        <taxon>Campylobacterales</taxon>
        <taxon>Campylobacteraceae</taxon>
        <taxon>Campylobacter</taxon>
    </lineage>
</organism>
<dbReference type="GO" id="GO:0003677">
    <property type="term" value="F:DNA binding"/>
    <property type="evidence" value="ECO:0007669"/>
    <property type="project" value="UniProtKB-KW"/>
</dbReference>
<dbReference type="AlphaFoldDB" id="A0A076FCX0"/>
<name>A0A076FCX0_9BACT</name>
<dbReference type="SUPFAM" id="SSF51182">
    <property type="entry name" value="RmlC-like cupins"/>
    <property type="match status" value="1"/>
</dbReference>
<dbReference type="CDD" id="cd02233">
    <property type="entry name" value="cupin_HNL-like"/>
    <property type="match status" value="1"/>
</dbReference>
<dbReference type="Proteomes" id="UP000028486">
    <property type="component" value="Chromosome"/>
</dbReference>